<dbReference type="PANTHER" id="PTHR22726:SF1">
    <property type="entry name" value="METALLOENDOPEPTIDASE OMA1, MITOCHONDRIAL"/>
    <property type="match status" value="1"/>
</dbReference>
<dbReference type="OrthoDB" id="9810445at2"/>
<evidence type="ECO:0000256" key="4">
    <source>
        <dbReference type="ARBA" id="ARBA00022833"/>
    </source>
</evidence>
<evidence type="ECO:0000256" key="2">
    <source>
        <dbReference type="ARBA" id="ARBA00022723"/>
    </source>
</evidence>
<evidence type="ECO:0000256" key="5">
    <source>
        <dbReference type="ARBA" id="ARBA00023049"/>
    </source>
</evidence>
<keyword evidence="4 6" id="KW-0862">Zinc</keyword>
<organism evidence="10 11">
    <name type="scientific">Rhodopseudomonas faecalis</name>
    <dbReference type="NCBI Taxonomy" id="99655"/>
    <lineage>
        <taxon>Bacteria</taxon>
        <taxon>Pseudomonadati</taxon>
        <taxon>Pseudomonadota</taxon>
        <taxon>Alphaproteobacteria</taxon>
        <taxon>Hyphomicrobiales</taxon>
        <taxon>Nitrobacteraceae</taxon>
        <taxon>Rhodopseudomonas</taxon>
    </lineage>
</organism>
<accession>A0A318TAY4</accession>
<keyword evidence="1 6" id="KW-0645">Protease</keyword>
<keyword evidence="3 6" id="KW-0378">Hydrolase</keyword>
<dbReference type="CDD" id="cd07332">
    <property type="entry name" value="M48C_Oma1_like"/>
    <property type="match status" value="1"/>
</dbReference>
<keyword evidence="7" id="KW-1133">Transmembrane helix</keyword>
<dbReference type="InterPro" id="IPR051156">
    <property type="entry name" value="Mito/Outer_Membr_Metalloprot"/>
</dbReference>
<dbReference type="Pfam" id="PF01435">
    <property type="entry name" value="Peptidase_M48"/>
    <property type="match status" value="1"/>
</dbReference>
<keyword evidence="5 6" id="KW-0482">Metalloprotease</keyword>
<evidence type="ECO:0000256" key="7">
    <source>
        <dbReference type="SAM" id="Phobius"/>
    </source>
</evidence>
<feature type="domain" description="DUF7092" evidence="9">
    <location>
        <begin position="12"/>
        <end position="89"/>
    </location>
</feature>
<sequence length="364" mass="38529">MPHDLPSHITPEAIYFDGTSSRRHRVTLSFGERLLIQNLEGETLASWAFGDLRRADAPSGILRLCNIAAAPLARLEIRDPGLAAQLTARCTGLDASASARHSTARIVGWSVAAAASVLLIAVFGLPLIAERLAPLLPRSFEQRLGVVVEQQVKTLLGDRVCDDPAGQAALAKLVEAVRSAGGLDDHVALVVLSSGIPNAVALPGGKVLLFSALLAAANDPDEIAAVIAHEFGHVAHHDNIKVLIHNGSASFLIGLLFGDLSGSGALVFATKTLISSSYSREAEHDADTFSIEVMQKLGRSPKGLGELLFRITGKQGGSGLDIVSSHPLTEDRRDRMRSLDAVPTGPPLLTDAEWRALQAICKRS</sequence>
<name>A0A318TAY4_9BRAD</name>
<dbReference type="GO" id="GO:0046872">
    <property type="term" value="F:metal ion binding"/>
    <property type="evidence" value="ECO:0007669"/>
    <property type="project" value="UniProtKB-KW"/>
</dbReference>
<dbReference type="InterPro" id="IPR001915">
    <property type="entry name" value="Peptidase_M48"/>
</dbReference>
<feature type="domain" description="Peptidase M48" evidence="8">
    <location>
        <begin position="171"/>
        <end position="337"/>
    </location>
</feature>
<keyword evidence="7" id="KW-0812">Transmembrane</keyword>
<keyword evidence="2" id="KW-0479">Metal-binding</keyword>
<protein>
    <submittedName>
        <fullName evidence="10">Peptidase M48-like protein</fullName>
    </submittedName>
</protein>
<proteinExistence type="inferred from homology"/>
<keyword evidence="7" id="KW-0472">Membrane</keyword>
<evidence type="ECO:0000259" key="8">
    <source>
        <dbReference type="Pfam" id="PF01435"/>
    </source>
</evidence>
<dbReference type="Pfam" id="PF23368">
    <property type="entry name" value="DUF7092"/>
    <property type="match status" value="1"/>
</dbReference>
<dbReference type="Proteomes" id="UP000248148">
    <property type="component" value="Unassembled WGS sequence"/>
</dbReference>
<comment type="cofactor">
    <cofactor evidence="6">
        <name>Zn(2+)</name>
        <dbReference type="ChEBI" id="CHEBI:29105"/>
    </cofactor>
    <text evidence="6">Binds 1 zinc ion per subunit.</text>
</comment>
<dbReference type="EMBL" id="QJTI01000032">
    <property type="protein sequence ID" value="PYE99993.1"/>
    <property type="molecule type" value="Genomic_DNA"/>
</dbReference>
<evidence type="ECO:0000256" key="6">
    <source>
        <dbReference type="RuleBase" id="RU003983"/>
    </source>
</evidence>
<comment type="similarity">
    <text evidence="6">Belongs to the peptidase M48 family.</text>
</comment>
<dbReference type="PANTHER" id="PTHR22726">
    <property type="entry name" value="METALLOENDOPEPTIDASE OMA1"/>
    <property type="match status" value="1"/>
</dbReference>
<evidence type="ECO:0000256" key="1">
    <source>
        <dbReference type="ARBA" id="ARBA00022670"/>
    </source>
</evidence>
<dbReference type="AlphaFoldDB" id="A0A318TAY4"/>
<dbReference type="GO" id="GO:0051603">
    <property type="term" value="P:proteolysis involved in protein catabolic process"/>
    <property type="evidence" value="ECO:0007669"/>
    <property type="project" value="TreeGrafter"/>
</dbReference>
<feature type="transmembrane region" description="Helical" evidence="7">
    <location>
        <begin position="106"/>
        <end position="129"/>
    </location>
</feature>
<evidence type="ECO:0000256" key="3">
    <source>
        <dbReference type="ARBA" id="ARBA00022801"/>
    </source>
</evidence>
<dbReference type="GO" id="GO:0016020">
    <property type="term" value="C:membrane"/>
    <property type="evidence" value="ECO:0007669"/>
    <property type="project" value="TreeGrafter"/>
</dbReference>
<keyword evidence="11" id="KW-1185">Reference proteome</keyword>
<evidence type="ECO:0000313" key="11">
    <source>
        <dbReference type="Proteomes" id="UP000248148"/>
    </source>
</evidence>
<dbReference type="RefSeq" id="WP_110782545.1">
    <property type="nucleotide sequence ID" value="NZ_QJTI01000032.1"/>
</dbReference>
<reference evidence="10 11" key="1">
    <citation type="submission" date="2018-06" db="EMBL/GenBank/DDBJ databases">
        <title>Genomic Encyclopedia of Archaeal and Bacterial Type Strains, Phase II (KMG-II): from individual species to whole genera.</title>
        <authorList>
            <person name="Goeker M."/>
        </authorList>
    </citation>
    <scope>NUCLEOTIDE SEQUENCE [LARGE SCALE GENOMIC DNA]</scope>
    <source>
        <strain evidence="10 11">JCM 11668</strain>
    </source>
</reference>
<comment type="caution">
    <text evidence="10">The sequence shown here is derived from an EMBL/GenBank/DDBJ whole genome shotgun (WGS) entry which is preliminary data.</text>
</comment>
<evidence type="ECO:0000259" key="9">
    <source>
        <dbReference type="Pfam" id="PF23368"/>
    </source>
</evidence>
<evidence type="ECO:0000313" key="10">
    <source>
        <dbReference type="EMBL" id="PYE99993.1"/>
    </source>
</evidence>
<dbReference type="InterPro" id="IPR055518">
    <property type="entry name" value="DUF7092"/>
</dbReference>
<gene>
    <name evidence="10" type="ORF">BJ122_13213</name>
</gene>
<dbReference type="GO" id="GO:0004222">
    <property type="term" value="F:metalloendopeptidase activity"/>
    <property type="evidence" value="ECO:0007669"/>
    <property type="project" value="InterPro"/>
</dbReference>
<dbReference type="Gene3D" id="3.30.2010.10">
    <property type="entry name" value="Metalloproteases ('zincins'), catalytic domain"/>
    <property type="match status" value="1"/>
</dbReference>